<reference evidence="2 3" key="1">
    <citation type="submission" date="2016-10" db="EMBL/GenBank/DDBJ databases">
        <title>The whole genome sequencing and assembly of Bacillus simplex DSM 1321 strain.</title>
        <authorList>
            <person name="Park M.-K."/>
            <person name="Lee Y.-J."/>
            <person name="Yi H."/>
            <person name="Bahn Y.-S."/>
            <person name="Kim J.F."/>
            <person name="Lee D.-W."/>
        </authorList>
    </citation>
    <scope>NUCLEOTIDE SEQUENCE [LARGE SCALE GENOMIC DNA]</scope>
    <source>
        <strain evidence="2 3">DSM 1321</strain>
    </source>
</reference>
<evidence type="ECO:0000313" key="3">
    <source>
        <dbReference type="Proteomes" id="UP000214618"/>
    </source>
</evidence>
<dbReference type="Proteomes" id="UP000214618">
    <property type="component" value="Chromosome"/>
</dbReference>
<dbReference type="AlphaFoldDB" id="A0A223EEI5"/>
<feature type="domain" description="Ferric siderophore reductase C-terminal" evidence="1">
    <location>
        <begin position="209"/>
        <end position="228"/>
    </location>
</feature>
<dbReference type="GO" id="GO:0051537">
    <property type="term" value="F:2 iron, 2 sulfur cluster binding"/>
    <property type="evidence" value="ECO:0007669"/>
    <property type="project" value="InterPro"/>
</dbReference>
<protein>
    <recommendedName>
        <fullName evidence="1">Ferric siderophore reductase C-terminal domain-containing protein</fullName>
    </recommendedName>
</protein>
<proteinExistence type="predicted"/>
<sequence length="232" mass="27296">MHNLTPSIEKELQGYRIFFRDEAKVSKTFNQADELIQYAQARTGAETSRIAISMWFRRYAFFVTAQFYMLSKHRLIWEGALQDIGVLDDPEDEHWLPNFLLKTNRWSNVTEKESPSALHSILSSFGADAIRFFSRTAKISKLVLWENIWSYTVWMYSELLKETDIKTRVEKDIEMLLADDVWLNIETHSPFKRFIGEKSVPASMNPYKRVTCCLYYRIEGQEKCAYCPNKNC</sequence>
<evidence type="ECO:0000259" key="1">
    <source>
        <dbReference type="Pfam" id="PF11575"/>
    </source>
</evidence>
<gene>
    <name evidence="2" type="ORF">BS1321_06480</name>
</gene>
<dbReference type="InterPro" id="IPR024726">
    <property type="entry name" value="FhuF_C"/>
</dbReference>
<dbReference type="GeneID" id="56472377"/>
<accession>A0A223EEI5</accession>
<name>A0A223EEI5_9BACI</name>
<dbReference type="OrthoDB" id="2962087at2"/>
<dbReference type="RefSeq" id="WP_063232263.1">
    <property type="nucleotide sequence ID" value="NZ_BCVO01000002.1"/>
</dbReference>
<evidence type="ECO:0000313" key="2">
    <source>
        <dbReference type="EMBL" id="ASS93650.1"/>
    </source>
</evidence>
<organism evidence="2 3">
    <name type="scientific">Peribacillus simplex NBRC 15720 = DSM 1321</name>
    <dbReference type="NCBI Taxonomy" id="1349754"/>
    <lineage>
        <taxon>Bacteria</taxon>
        <taxon>Bacillati</taxon>
        <taxon>Bacillota</taxon>
        <taxon>Bacilli</taxon>
        <taxon>Bacillales</taxon>
        <taxon>Bacillaceae</taxon>
        <taxon>Peribacillus</taxon>
    </lineage>
</organism>
<dbReference type="Pfam" id="PF11575">
    <property type="entry name" value="FhuF_C"/>
    <property type="match status" value="1"/>
</dbReference>
<dbReference type="EMBL" id="CP017704">
    <property type="protein sequence ID" value="ASS93650.1"/>
    <property type="molecule type" value="Genomic_DNA"/>
</dbReference>